<keyword evidence="3" id="KW-0408">Iron</keyword>
<evidence type="ECO:0000313" key="5">
    <source>
        <dbReference type="EMBL" id="ABW26320.1"/>
    </source>
</evidence>
<dbReference type="InterPro" id="IPR007197">
    <property type="entry name" value="rSAM"/>
</dbReference>
<dbReference type="EMBL" id="CP000828">
    <property type="protein sequence ID" value="ABW26320.1"/>
    <property type="molecule type" value="Genomic_DNA"/>
</dbReference>
<comment type="similarity">
    <text evidence="1">Belongs to the anaerobic coproporphyrinogen-III oxidase family. HemW subfamily.</text>
</comment>
<dbReference type="KEGG" id="amr:AM1_1283"/>
<evidence type="ECO:0000256" key="3">
    <source>
        <dbReference type="RuleBase" id="RU364116"/>
    </source>
</evidence>
<keyword evidence="3" id="KW-0004">4Fe-4S</keyword>
<keyword evidence="3" id="KW-0349">Heme</keyword>
<feature type="domain" description="Radical SAM core" evidence="4">
    <location>
        <begin position="9"/>
        <end position="250"/>
    </location>
</feature>
<dbReference type="SUPFAM" id="SSF102114">
    <property type="entry name" value="Radical SAM enzymes"/>
    <property type="match status" value="1"/>
</dbReference>
<keyword evidence="3" id="KW-0949">S-adenosyl-L-methionine</keyword>
<name>B0C580_ACAM1</name>
<dbReference type="GO" id="GO:0046872">
    <property type="term" value="F:metal ion binding"/>
    <property type="evidence" value="ECO:0007669"/>
    <property type="project" value="UniProtKB-UniRule"/>
</dbReference>
<keyword evidence="6" id="KW-1185">Reference proteome</keyword>
<dbReference type="GO" id="GO:0051539">
    <property type="term" value="F:4 iron, 4 sulfur cluster binding"/>
    <property type="evidence" value="ECO:0007669"/>
    <property type="project" value="UniProtKB-UniRule"/>
</dbReference>
<protein>
    <recommendedName>
        <fullName evidence="2 3">Heme chaperone HemW</fullName>
    </recommendedName>
</protein>
<dbReference type="Proteomes" id="UP000000268">
    <property type="component" value="Chromosome"/>
</dbReference>
<dbReference type="SFLD" id="SFLDG01065">
    <property type="entry name" value="anaerobic_coproporphyrinogen-I"/>
    <property type="match status" value="2"/>
</dbReference>
<keyword evidence="3" id="KW-0143">Chaperone</keyword>
<dbReference type="HOGENOM" id="CLU_027579_2_0_3"/>
<dbReference type="InterPro" id="IPR034505">
    <property type="entry name" value="Coproporphyrinogen-III_oxidase"/>
</dbReference>
<dbReference type="OrthoDB" id="9808022at2"/>
<dbReference type="STRING" id="329726.AM1_1283"/>
<dbReference type="GO" id="GO:0006779">
    <property type="term" value="P:porphyrin-containing compound biosynthetic process"/>
    <property type="evidence" value="ECO:0007669"/>
    <property type="project" value="InterPro"/>
</dbReference>
<keyword evidence="3" id="KW-0411">Iron-sulfur</keyword>
<dbReference type="InterPro" id="IPR004559">
    <property type="entry name" value="HemW-like"/>
</dbReference>
<keyword evidence="3" id="KW-0963">Cytoplasm</keyword>
<comment type="function">
    <text evidence="3">Probably acts as a heme chaperone, transferring heme to an unknown acceptor. Binds one molecule of heme per monomer, possibly covalently. Binds 1 [4Fe-4S] cluster. The cluster is coordinated with 3 cysteines and an exchangeable S-adenosyl-L-methionine.</text>
</comment>
<dbReference type="SFLD" id="SFLDG01082">
    <property type="entry name" value="B12-binding_domain_containing"/>
    <property type="match status" value="1"/>
</dbReference>
<dbReference type="eggNOG" id="COG0635">
    <property type="taxonomic scope" value="Bacteria"/>
</dbReference>
<dbReference type="InterPro" id="IPR058240">
    <property type="entry name" value="rSAM_sf"/>
</dbReference>
<evidence type="ECO:0000256" key="2">
    <source>
        <dbReference type="ARBA" id="ARBA00017228"/>
    </source>
</evidence>
<dbReference type="InterPro" id="IPR010723">
    <property type="entry name" value="HemN_C"/>
</dbReference>
<dbReference type="Pfam" id="PF06969">
    <property type="entry name" value="HemN_C"/>
    <property type="match status" value="1"/>
</dbReference>
<sequence length="404" mass="44818">MKIAQPARIASAWPTSAYIHIPFCRRRCFYCDFPISVIGDHKRGETSLAIADYVNLLCQEIEITASGPRPLKTLFFGGGTPSLLSAQQLEQILRCLEQQFGLEPDIEVSIEMDPGTFSWPLMRQFKALGITRVSLGVQAFSEELLQACGRSHTVADIGDAIAILHQAGITNFGLDLISGLPNQTLDQWQASLEAALALEPTHLSTYDLVIEPTTVFGKKYQPGIQPLPSDEIAAQMYRLAVATLTAAGYDHYEISNYARPGYTCRHNQVYWRNNPYYGFGMGATSYVHGQRVSRPRTRKAYADWVKRLIAAQGQMNDAVSSDLDILLETLMMGLRLSTGVSLSTLQDLASPQIVNTLLQCLAPYQKQGWVQLPHHPEEAIRLTDPDGFLFSNTILTAIWQALDP</sequence>
<accession>B0C580</accession>
<evidence type="ECO:0000313" key="6">
    <source>
        <dbReference type="Proteomes" id="UP000000268"/>
    </source>
</evidence>
<reference evidence="5 6" key="1">
    <citation type="journal article" date="2008" name="Proc. Natl. Acad. Sci. U.S.A.">
        <title>Niche adaptation and genome expansion in the chlorophyll d-producing cyanobacterium Acaryochloris marina.</title>
        <authorList>
            <person name="Swingley W.D."/>
            <person name="Chen M."/>
            <person name="Cheung P.C."/>
            <person name="Conrad A.L."/>
            <person name="Dejesa L.C."/>
            <person name="Hao J."/>
            <person name="Honchak B.M."/>
            <person name="Karbach L.E."/>
            <person name="Kurdoglu A."/>
            <person name="Lahiri S."/>
            <person name="Mastrian S.D."/>
            <person name="Miyashita H."/>
            <person name="Page L."/>
            <person name="Ramakrishna P."/>
            <person name="Satoh S."/>
            <person name="Sattley W.M."/>
            <person name="Shimada Y."/>
            <person name="Taylor H.L."/>
            <person name="Tomo T."/>
            <person name="Tsuchiya T."/>
            <person name="Wang Z.T."/>
            <person name="Raymond J."/>
            <person name="Mimuro M."/>
            <person name="Blankenship R.E."/>
            <person name="Touchman J.W."/>
        </authorList>
    </citation>
    <scope>NUCLEOTIDE SEQUENCE [LARGE SCALE GENOMIC DNA]</scope>
    <source>
        <strain evidence="6">MBIC 11017</strain>
    </source>
</reference>
<dbReference type="SFLD" id="SFLDF00288">
    <property type="entry name" value="HemN-like__clustered_with_nucl"/>
    <property type="match status" value="1"/>
</dbReference>
<gene>
    <name evidence="5" type="primary">hemN</name>
    <name evidence="5" type="ordered locus">AM1_1283</name>
</gene>
<evidence type="ECO:0000256" key="1">
    <source>
        <dbReference type="ARBA" id="ARBA00006100"/>
    </source>
</evidence>
<dbReference type="GO" id="GO:0004109">
    <property type="term" value="F:coproporphyrinogen oxidase activity"/>
    <property type="evidence" value="ECO:0007669"/>
    <property type="project" value="InterPro"/>
</dbReference>
<dbReference type="NCBIfam" id="TIGR00539">
    <property type="entry name" value="hemN_rel"/>
    <property type="match status" value="1"/>
</dbReference>
<dbReference type="SFLD" id="SFLDF00562">
    <property type="entry name" value="HemN-like__clustered_with_heat"/>
    <property type="match status" value="1"/>
</dbReference>
<dbReference type="SFLD" id="SFLDS00029">
    <property type="entry name" value="Radical_SAM"/>
    <property type="match status" value="2"/>
</dbReference>
<dbReference type="PROSITE" id="PS51918">
    <property type="entry name" value="RADICAL_SAM"/>
    <property type="match status" value="1"/>
</dbReference>
<organism evidence="5 6">
    <name type="scientific">Acaryochloris marina (strain MBIC 11017)</name>
    <dbReference type="NCBI Taxonomy" id="329726"/>
    <lineage>
        <taxon>Bacteria</taxon>
        <taxon>Bacillati</taxon>
        <taxon>Cyanobacteriota</taxon>
        <taxon>Cyanophyceae</taxon>
        <taxon>Acaryochloridales</taxon>
        <taxon>Acaryochloridaceae</taxon>
        <taxon>Acaryochloris</taxon>
    </lineage>
</organism>
<dbReference type="PANTHER" id="PTHR13932:SF5">
    <property type="entry name" value="RADICAL S-ADENOSYL METHIONINE DOMAIN-CONTAINING PROTEIN 1, MITOCHONDRIAL"/>
    <property type="match status" value="1"/>
</dbReference>
<dbReference type="RefSeq" id="WP_012161858.1">
    <property type="nucleotide sequence ID" value="NC_009925.1"/>
</dbReference>
<dbReference type="SMART" id="SM00729">
    <property type="entry name" value="Elp3"/>
    <property type="match status" value="1"/>
</dbReference>
<evidence type="ECO:0000259" key="4">
    <source>
        <dbReference type="PROSITE" id="PS51918"/>
    </source>
</evidence>
<proteinExistence type="inferred from homology"/>
<dbReference type="GO" id="GO:0005737">
    <property type="term" value="C:cytoplasm"/>
    <property type="evidence" value="ECO:0007669"/>
    <property type="project" value="UniProtKB-SubCell"/>
</dbReference>
<keyword evidence="3" id="KW-0479">Metal-binding</keyword>
<dbReference type="PANTHER" id="PTHR13932">
    <property type="entry name" value="COPROPORPHYRINIGEN III OXIDASE"/>
    <property type="match status" value="1"/>
</dbReference>
<dbReference type="Pfam" id="PF04055">
    <property type="entry name" value="Radical_SAM"/>
    <property type="match status" value="1"/>
</dbReference>
<dbReference type="InterPro" id="IPR006638">
    <property type="entry name" value="Elp3/MiaA/NifB-like_rSAM"/>
</dbReference>
<comment type="subcellular location">
    <subcellularLocation>
        <location evidence="3">Cytoplasm</location>
    </subcellularLocation>
</comment>
<dbReference type="CDD" id="cd01335">
    <property type="entry name" value="Radical_SAM"/>
    <property type="match status" value="1"/>
</dbReference>
<dbReference type="Gene3D" id="3.80.30.20">
    <property type="entry name" value="tm_1862 like domain"/>
    <property type="match status" value="1"/>
</dbReference>
<dbReference type="InterPro" id="IPR023404">
    <property type="entry name" value="rSAM_horseshoe"/>
</dbReference>
<dbReference type="AlphaFoldDB" id="B0C580"/>